<comment type="similarity">
    <text evidence="3">Belongs to the HARBI1 family.</text>
</comment>
<evidence type="ECO:0000256" key="2">
    <source>
        <dbReference type="ARBA" id="ARBA00004123"/>
    </source>
</evidence>
<evidence type="ECO:0000256" key="4">
    <source>
        <dbReference type="ARBA" id="ARBA00022722"/>
    </source>
</evidence>
<dbReference type="GO" id="GO:0004518">
    <property type="term" value="F:nuclease activity"/>
    <property type="evidence" value="ECO:0007669"/>
    <property type="project" value="UniProtKB-KW"/>
</dbReference>
<evidence type="ECO:0000256" key="3">
    <source>
        <dbReference type="ARBA" id="ARBA00006958"/>
    </source>
</evidence>
<evidence type="ECO:0000256" key="7">
    <source>
        <dbReference type="ARBA" id="ARBA00023242"/>
    </source>
</evidence>
<accession>A0A388M7J1</accession>
<name>A0A388M7J1_CHABU</name>
<dbReference type="Gramene" id="GBG90422">
    <property type="protein sequence ID" value="GBG90422"/>
    <property type="gene ID" value="CBR_g50669"/>
</dbReference>
<comment type="subcellular location">
    <subcellularLocation>
        <location evidence="2">Nucleus</location>
    </subcellularLocation>
</comment>
<dbReference type="PANTHER" id="PTHR22930:SF85">
    <property type="entry name" value="GH03217P-RELATED"/>
    <property type="match status" value="1"/>
</dbReference>
<comment type="caution">
    <text evidence="10">The sequence shown here is derived from an EMBL/GenBank/DDBJ whole genome shotgun (WGS) entry which is preliminary data.</text>
</comment>
<keyword evidence="6" id="KW-0378">Hydrolase</keyword>
<reference evidence="10 11" key="1">
    <citation type="journal article" date="2018" name="Cell">
        <title>The Chara Genome: Secondary Complexity and Implications for Plant Terrestrialization.</title>
        <authorList>
            <person name="Nishiyama T."/>
            <person name="Sakayama H."/>
            <person name="Vries J.D."/>
            <person name="Buschmann H."/>
            <person name="Saint-Marcoux D."/>
            <person name="Ullrich K.K."/>
            <person name="Haas F.B."/>
            <person name="Vanderstraeten L."/>
            <person name="Becker D."/>
            <person name="Lang D."/>
            <person name="Vosolsobe S."/>
            <person name="Rombauts S."/>
            <person name="Wilhelmsson P.K.I."/>
            <person name="Janitza P."/>
            <person name="Kern R."/>
            <person name="Heyl A."/>
            <person name="Rumpler F."/>
            <person name="Villalobos L.I.A.C."/>
            <person name="Clay J.M."/>
            <person name="Skokan R."/>
            <person name="Toyoda A."/>
            <person name="Suzuki Y."/>
            <person name="Kagoshima H."/>
            <person name="Schijlen E."/>
            <person name="Tajeshwar N."/>
            <person name="Catarino B."/>
            <person name="Hetherington A.J."/>
            <person name="Saltykova A."/>
            <person name="Bonnot C."/>
            <person name="Breuninger H."/>
            <person name="Symeonidi A."/>
            <person name="Radhakrishnan G.V."/>
            <person name="Van Nieuwerburgh F."/>
            <person name="Deforce D."/>
            <person name="Chang C."/>
            <person name="Karol K.G."/>
            <person name="Hedrich R."/>
            <person name="Ulvskov P."/>
            <person name="Glockner G."/>
            <person name="Delwiche C.F."/>
            <person name="Petrasek J."/>
            <person name="Van de Peer Y."/>
            <person name="Friml J."/>
            <person name="Beilby M."/>
            <person name="Dolan L."/>
            <person name="Kohara Y."/>
            <person name="Sugano S."/>
            <person name="Fujiyama A."/>
            <person name="Delaux P.-M."/>
            <person name="Quint M."/>
            <person name="TheiBen G."/>
            <person name="Hagemann M."/>
            <person name="Harholt J."/>
            <person name="Dunand C."/>
            <person name="Zachgo S."/>
            <person name="Langdale J."/>
            <person name="Maumus F."/>
            <person name="Straeten D.V.D."/>
            <person name="Gould S.B."/>
            <person name="Rensing S.A."/>
        </authorList>
    </citation>
    <scope>NUCLEOTIDE SEQUENCE [LARGE SCALE GENOMIC DNA]</scope>
    <source>
        <strain evidence="10 11">S276</strain>
    </source>
</reference>
<sequence length="478" mass="54987">MRVTWVREQMAVMCGILFIRCMTQIIMMRKMTAIQLLLAHVSLAEDGHAILGLPPLPRPRRQRFWVRHRAGGTWEELNMVGPEHDKKFREYTRLTRPIFQRIVDRISPRIQRLNTSWRQALPASMKFAFTLYRWARGGSYRQCGNDFGMGLHSVVRCTENVSTALLAHYGDTVRWSTGACLETTLEYFEGKGFPRCFGVIDCTHVYLDKPRNGRAEAYYNRNRHYSIVAQVVCDENLRILDVCVGASGSVRDSRVLRVPDLYSSAEERRAPFTRRTNVLQDGTVRAGVEIRAPFTRRTNVLQDGTVMGRYLMRDAGYPVLPWLMTPYSAVNRTAEQVAFNNKFSALRCVIERCFGRLKGMWRCFGRKHIVNMRNVCKQFLACCILDNIIIDEGIPVDEELLWRQADEDEESDGDDDAPESDDSGGDDDPPDGDFDIDEALLRCEGSFIYASHRQRHRVAERLREAIHAHSDHVARVFR</sequence>
<dbReference type="OrthoDB" id="2668416at2759"/>
<keyword evidence="4" id="KW-0540">Nuclease</keyword>
<dbReference type="GO" id="GO:0046872">
    <property type="term" value="F:metal ion binding"/>
    <property type="evidence" value="ECO:0007669"/>
    <property type="project" value="UniProtKB-KW"/>
</dbReference>
<evidence type="ECO:0000256" key="6">
    <source>
        <dbReference type="ARBA" id="ARBA00022801"/>
    </source>
</evidence>
<protein>
    <recommendedName>
        <fullName evidence="9">DDE Tnp4 domain-containing protein</fullName>
    </recommendedName>
</protein>
<keyword evidence="11" id="KW-1185">Reference proteome</keyword>
<dbReference type="Proteomes" id="UP000265515">
    <property type="component" value="Unassembled WGS sequence"/>
</dbReference>
<proteinExistence type="inferred from homology"/>
<keyword evidence="5" id="KW-0479">Metal-binding</keyword>
<feature type="region of interest" description="Disordered" evidence="8">
    <location>
        <begin position="406"/>
        <end position="432"/>
    </location>
</feature>
<dbReference type="InterPro" id="IPR045249">
    <property type="entry name" value="HARBI1-like"/>
</dbReference>
<dbReference type="Pfam" id="PF13359">
    <property type="entry name" value="DDE_Tnp_4"/>
    <property type="match status" value="1"/>
</dbReference>
<evidence type="ECO:0000259" key="9">
    <source>
        <dbReference type="Pfam" id="PF13359"/>
    </source>
</evidence>
<dbReference type="OMA" id="WKQCISP"/>
<dbReference type="EMBL" id="BFEA01000810">
    <property type="protein sequence ID" value="GBG90422.1"/>
    <property type="molecule type" value="Genomic_DNA"/>
</dbReference>
<dbReference type="InterPro" id="IPR027806">
    <property type="entry name" value="HARBI1_dom"/>
</dbReference>
<feature type="domain" description="DDE Tnp4" evidence="9">
    <location>
        <begin position="200"/>
        <end position="387"/>
    </location>
</feature>
<organism evidence="10 11">
    <name type="scientific">Chara braunii</name>
    <name type="common">Braun's stonewort</name>
    <dbReference type="NCBI Taxonomy" id="69332"/>
    <lineage>
        <taxon>Eukaryota</taxon>
        <taxon>Viridiplantae</taxon>
        <taxon>Streptophyta</taxon>
        <taxon>Charophyceae</taxon>
        <taxon>Charales</taxon>
        <taxon>Characeae</taxon>
        <taxon>Chara</taxon>
    </lineage>
</organism>
<keyword evidence="7" id="KW-0539">Nucleus</keyword>
<evidence type="ECO:0000313" key="11">
    <source>
        <dbReference type="Proteomes" id="UP000265515"/>
    </source>
</evidence>
<comment type="cofactor">
    <cofactor evidence="1">
        <name>a divalent metal cation</name>
        <dbReference type="ChEBI" id="CHEBI:60240"/>
    </cofactor>
</comment>
<dbReference type="AlphaFoldDB" id="A0A388M7J1"/>
<dbReference type="GO" id="GO:0016787">
    <property type="term" value="F:hydrolase activity"/>
    <property type="evidence" value="ECO:0007669"/>
    <property type="project" value="UniProtKB-KW"/>
</dbReference>
<evidence type="ECO:0000313" key="10">
    <source>
        <dbReference type="EMBL" id="GBG90422.1"/>
    </source>
</evidence>
<gene>
    <name evidence="10" type="ORF">CBR_g50669</name>
</gene>
<evidence type="ECO:0000256" key="1">
    <source>
        <dbReference type="ARBA" id="ARBA00001968"/>
    </source>
</evidence>
<evidence type="ECO:0000256" key="5">
    <source>
        <dbReference type="ARBA" id="ARBA00022723"/>
    </source>
</evidence>
<evidence type="ECO:0000256" key="8">
    <source>
        <dbReference type="SAM" id="MobiDB-lite"/>
    </source>
</evidence>
<dbReference type="PANTHER" id="PTHR22930">
    <property type="match status" value="1"/>
</dbReference>
<dbReference type="GO" id="GO:0005634">
    <property type="term" value="C:nucleus"/>
    <property type="evidence" value="ECO:0007669"/>
    <property type="project" value="UniProtKB-SubCell"/>
</dbReference>